<dbReference type="EMBL" id="CP029190">
    <property type="protein sequence ID" value="QES50100.1"/>
    <property type="molecule type" value="Genomic_DNA"/>
</dbReference>
<evidence type="ECO:0000313" key="3">
    <source>
        <dbReference type="Proteomes" id="UP000325211"/>
    </source>
</evidence>
<protein>
    <submittedName>
        <fullName evidence="2">Uncharacterized protein</fullName>
    </submittedName>
</protein>
<evidence type="ECO:0000313" key="2">
    <source>
        <dbReference type="EMBL" id="QES50100.1"/>
    </source>
</evidence>
<feature type="region of interest" description="Disordered" evidence="1">
    <location>
        <begin position="1"/>
        <end position="27"/>
    </location>
</feature>
<dbReference type="OrthoDB" id="4326748at2"/>
<dbReference type="AlphaFoldDB" id="A0A5P2D6D4"/>
<proteinExistence type="predicted"/>
<gene>
    <name evidence="2" type="ORF">DEJ50_21995</name>
</gene>
<reference evidence="2 3" key="1">
    <citation type="submission" date="2018-05" db="EMBL/GenBank/DDBJ databases">
        <title>Streptomyces venezuelae.</title>
        <authorList>
            <person name="Kim W."/>
            <person name="Lee N."/>
            <person name="Cho B.-K."/>
        </authorList>
    </citation>
    <scope>NUCLEOTIDE SEQUENCE [LARGE SCALE GENOMIC DNA]</scope>
    <source>
        <strain evidence="2 3">ATCC 21782</strain>
    </source>
</reference>
<evidence type="ECO:0000256" key="1">
    <source>
        <dbReference type="SAM" id="MobiDB-lite"/>
    </source>
</evidence>
<accession>A0A5P2D6D4</accession>
<dbReference type="Proteomes" id="UP000325211">
    <property type="component" value="Chromosome"/>
</dbReference>
<organism evidence="2 3">
    <name type="scientific">Streptomyces venezuelae</name>
    <dbReference type="NCBI Taxonomy" id="54571"/>
    <lineage>
        <taxon>Bacteria</taxon>
        <taxon>Bacillati</taxon>
        <taxon>Actinomycetota</taxon>
        <taxon>Actinomycetes</taxon>
        <taxon>Kitasatosporales</taxon>
        <taxon>Streptomycetaceae</taxon>
        <taxon>Streptomyces</taxon>
    </lineage>
</organism>
<sequence length="72" mass="8112">MTGHDQHQRQHQHQHLTVAPQAGREQRVCPACGRPVETVIRRRKVLGAFVPEWGPGPCRNPDCTAREPDDVP</sequence>
<name>A0A5P2D6D4_STRVZ</name>